<protein>
    <submittedName>
        <fullName evidence="1">Uncharacterized protein</fullName>
    </submittedName>
</protein>
<evidence type="ECO:0000313" key="2">
    <source>
        <dbReference type="Proteomes" id="UP000298663"/>
    </source>
</evidence>
<comment type="caution">
    <text evidence="1">The sequence shown here is derived from an EMBL/GenBank/DDBJ whole genome shotgun (WGS) entry which is preliminary data.</text>
</comment>
<gene>
    <name evidence="1" type="ORF">L596_002387</name>
</gene>
<sequence>MSLSNVRKSFIGTGLIPFVDANASLCACNCGLVRNEGRTGLSVYNVMPQFTQFTRNERFGFKNKLKTTFKV</sequence>
<organism evidence="1 2">
    <name type="scientific">Steinernema carpocapsae</name>
    <name type="common">Entomopathogenic nematode</name>
    <dbReference type="NCBI Taxonomy" id="34508"/>
    <lineage>
        <taxon>Eukaryota</taxon>
        <taxon>Metazoa</taxon>
        <taxon>Ecdysozoa</taxon>
        <taxon>Nematoda</taxon>
        <taxon>Chromadorea</taxon>
        <taxon>Rhabditida</taxon>
        <taxon>Tylenchina</taxon>
        <taxon>Panagrolaimomorpha</taxon>
        <taxon>Strongyloidoidea</taxon>
        <taxon>Steinernematidae</taxon>
        <taxon>Steinernema</taxon>
    </lineage>
</organism>
<dbReference type="Proteomes" id="UP000298663">
    <property type="component" value="Chromosome X"/>
</dbReference>
<reference evidence="1 2" key="2">
    <citation type="journal article" date="2019" name="G3 (Bethesda)">
        <title>Hybrid Assembly of the Genome of the Entomopathogenic Nematode Steinernema carpocapsae Identifies the X-Chromosome.</title>
        <authorList>
            <person name="Serra L."/>
            <person name="Macchietto M."/>
            <person name="Macias-Munoz A."/>
            <person name="McGill C.J."/>
            <person name="Rodriguez I.M."/>
            <person name="Rodriguez B."/>
            <person name="Murad R."/>
            <person name="Mortazavi A."/>
        </authorList>
    </citation>
    <scope>NUCLEOTIDE SEQUENCE [LARGE SCALE GENOMIC DNA]</scope>
    <source>
        <strain evidence="1 2">ALL</strain>
    </source>
</reference>
<proteinExistence type="predicted"/>
<dbReference type="AlphaFoldDB" id="A0A4V6I7Q1"/>
<evidence type="ECO:0000313" key="1">
    <source>
        <dbReference type="EMBL" id="TMS34883.1"/>
    </source>
</evidence>
<accession>A0A4V6I7Q1</accession>
<keyword evidence="2" id="KW-1185">Reference proteome</keyword>
<dbReference type="EMBL" id="CM016762">
    <property type="protein sequence ID" value="TMS34883.1"/>
    <property type="molecule type" value="Genomic_DNA"/>
</dbReference>
<dbReference type="EMBL" id="AZBU02000001">
    <property type="protein sequence ID" value="TMS34883.1"/>
    <property type="molecule type" value="Genomic_DNA"/>
</dbReference>
<reference evidence="1 2" key="1">
    <citation type="journal article" date="2015" name="Genome Biol.">
        <title>Comparative genomics of Steinernema reveals deeply conserved gene regulatory networks.</title>
        <authorList>
            <person name="Dillman A.R."/>
            <person name="Macchietto M."/>
            <person name="Porter C.F."/>
            <person name="Rogers A."/>
            <person name="Williams B."/>
            <person name="Antoshechkin I."/>
            <person name="Lee M.M."/>
            <person name="Goodwin Z."/>
            <person name="Lu X."/>
            <person name="Lewis E.E."/>
            <person name="Goodrich-Blair H."/>
            <person name="Stock S.P."/>
            <person name="Adams B.J."/>
            <person name="Sternberg P.W."/>
            <person name="Mortazavi A."/>
        </authorList>
    </citation>
    <scope>NUCLEOTIDE SEQUENCE [LARGE SCALE GENOMIC DNA]</scope>
    <source>
        <strain evidence="1 2">ALL</strain>
    </source>
</reference>
<name>A0A4V6I7Q1_STECR</name>